<dbReference type="RefSeq" id="WP_202769402.1">
    <property type="nucleotide sequence ID" value="NZ_JAESWA010000029.1"/>
</dbReference>
<keyword evidence="2" id="KW-1185">Reference proteome</keyword>
<protein>
    <submittedName>
        <fullName evidence="1">Uncharacterized protein</fullName>
    </submittedName>
</protein>
<organism evidence="1 2">
    <name type="scientific">Clostridium paridis</name>
    <dbReference type="NCBI Taxonomy" id="2803863"/>
    <lineage>
        <taxon>Bacteria</taxon>
        <taxon>Bacillati</taxon>
        <taxon>Bacillota</taxon>
        <taxon>Clostridia</taxon>
        <taxon>Eubacteriales</taxon>
        <taxon>Clostridiaceae</taxon>
        <taxon>Clostridium</taxon>
    </lineage>
</organism>
<name>A0A937FIW3_9CLOT</name>
<dbReference type="AlphaFoldDB" id="A0A937FIW3"/>
<evidence type="ECO:0000313" key="1">
    <source>
        <dbReference type="EMBL" id="MBL4933940.1"/>
    </source>
</evidence>
<evidence type="ECO:0000313" key="2">
    <source>
        <dbReference type="Proteomes" id="UP000623681"/>
    </source>
</evidence>
<accession>A0A937FIW3</accession>
<gene>
    <name evidence="1" type="ORF">JK634_19315</name>
</gene>
<sequence>MIQVFCSERGSGKTKKLINLANDNLEDAKGDSVFIDDDNRTMLSLNRKIRFISTEEFTLKDYESFYGFLCGLISENYDIENIYVDGLSNIVRGNELNGAELLFEKMKNLSRRFGVKFFINLNHNCNDVPEFIRQYSYSYS</sequence>
<proteinExistence type="predicted"/>
<reference evidence="1" key="1">
    <citation type="submission" date="2021-01" db="EMBL/GenBank/DDBJ databases">
        <title>Genome public.</title>
        <authorList>
            <person name="Liu C."/>
            <person name="Sun Q."/>
        </authorList>
    </citation>
    <scope>NUCLEOTIDE SEQUENCE</scope>
    <source>
        <strain evidence="1">YIM B02565</strain>
    </source>
</reference>
<comment type="caution">
    <text evidence="1">The sequence shown here is derived from an EMBL/GenBank/DDBJ whole genome shotgun (WGS) entry which is preliminary data.</text>
</comment>
<dbReference type="Proteomes" id="UP000623681">
    <property type="component" value="Unassembled WGS sequence"/>
</dbReference>
<dbReference type="EMBL" id="JAESWA010000029">
    <property type="protein sequence ID" value="MBL4933940.1"/>
    <property type="molecule type" value="Genomic_DNA"/>
</dbReference>